<evidence type="ECO:0000313" key="3">
    <source>
        <dbReference type="EMBL" id="GGG84760.1"/>
    </source>
</evidence>
<evidence type="ECO:0000313" key="4">
    <source>
        <dbReference type="Proteomes" id="UP000622860"/>
    </source>
</evidence>
<dbReference type="Gene3D" id="3.30.565.40">
    <property type="entry name" value="Fervidobacterium nodosum Rt17-B1 like"/>
    <property type="match status" value="1"/>
</dbReference>
<reference evidence="3" key="2">
    <citation type="submission" date="2020-09" db="EMBL/GenBank/DDBJ databases">
        <authorList>
            <person name="Sun Q."/>
            <person name="Zhou Y."/>
        </authorList>
    </citation>
    <scope>NUCLEOTIDE SEQUENCE</scope>
    <source>
        <strain evidence="3">CGMCC 1.12754</strain>
    </source>
</reference>
<keyword evidence="1" id="KW-0472">Membrane</keyword>
<comment type="caution">
    <text evidence="3">The sequence shown here is derived from an EMBL/GenBank/DDBJ whole genome shotgun (WGS) entry which is preliminary data.</text>
</comment>
<evidence type="ECO:0000259" key="2">
    <source>
        <dbReference type="Pfam" id="PF11738"/>
    </source>
</evidence>
<dbReference type="RefSeq" id="WP_188456473.1">
    <property type="nucleotide sequence ID" value="NZ_BMFR01000018.1"/>
</dbReference>
<evidence type="ECO:0000256" key="1">
    <source>
        <dbReference type="SAM" id="Phobius"/>
    </source>
</evidence>
<dbReference type="InterPro" id="IPR021729">
    <property type="entry name" value="DUF3298"/>
</dbReference>
<dbReference type="Pfam" id="PF11738">
    <property type="entry name" value="DUF3298"/>
    <property type="match status" value="1"/>
</dbReference>
<keyword evidence="1" id="KW-0812">Transmembrane</keyword>
<dbReference type="Proteomes" id="UP000622860">
    <property type="component" value="Unassembled WGS sequence"/>
</dbReference>
<gene>
    <name evidence="3" type="primary">rsiV</name>
    <name evidence="3" type="ORF">GCM10011398_33080</name>
</gene>
<dbReference type="Gene3D" id="3.90.640.20">
    <property type="entry name" value="Heat-shock cognate protein, ATPase"/>
    <property type="match status" value="1"/>
</dbReference>
<name>A0A917HNV5_9BACI</name>
<sequence length="295" mass="33760">MDKKLKKLKNEYKNTPIPEDLDKVVQQAIKQNKKKRLHPNSKWFIGLAAAVIIFMVSINTSTAVAQSLSKIPVVGSIVEVLTVLEIHVNEDNFNVNVKVPQLNNLENKDLETSLNQKYLEENKELYQSFSEKMKEMKKTGNGHLSVDASYNVLTNDDVIFSIKRTVVETQASAYTTNKFDTVDKQKQIMLTLPILFKNDHYINAISEIIKEQMREQMKNDPGVIYWLSNAGNEELPAEELFNQIDANQNFYINDQHKLVIAFNEYEVAPGYMGAVEFVIPTEKIENLLVGNKYIQ</sequence>
<feature type="domain" description="DUF3298" evidence="2">
    <location>
        <begin position="195"/>
        <end position="281"/>
    </location>
</feature>
<dbReference type="EMBL" id="BMFR01000018">
    <property type="protein sequence ID" value="GGG84760.1"/>
    <property type="molecule type" value="Genomic_DNA"/>
</dbReference>
<feature type="transmembrane region" description="Helical" evidence="1">
    <location>
        <begin position="43"/>
        <end position="64"/>
    </location>
</feature>
<dbReference type="InterPro" id="IPR037126">
    <property type="entry name" value="PdaC/RsiV-like_sf"/>
</dbReference>
<keyword evidence="4" id="KW-1185">Reference proteome</keyword>
<protein>
    <submittedName>
        <fullName evidence="3">Anti-sigma-V factor RsiV</fullName>
    </submittedName>
</protein>
<organism evidence="3 4">
    <name type="scientific">Virgibacillus oceani</name>
    <dbReference type="NCBI Taxonomy" id="1479511"/>
    <lineage>
        <taxon>Bacteria</taxon>
        <taxon>Bacillati</taxon>
        <taxon>Bacillota</taxon>
        <taxon>Bacilli</taxon>
        <taxon>Bacillales</taxon>
        <taxon>Bacillaceae</taxon>
        <taxon>Virgibacillus</taxon>
    </lineage>
</organism>
<keyword evidence="1" id="KW-1133">Transmembrane helix</keyword>
<dbReference type="AlphaFoldDB" id="A0A917HNV5"/>
<proteinExistence type="predicted"/>
<reference evidence="3" key="1">
    <citation type="journal article" date="2014" name="Int. J. Syst. Evol. Microbiol.">
        <title>Complete genome sequence of Corynebacterium casei LMG S-19264T (=DSM 44701T), isolated from a smear-ripened cheese.</title>
        <authorList>
            <consortium name="US DOE Joint Genome Institute (JGI-PGF)"/>
            <person name="Walter F."/>
            <person name="Albersmeier A."/>
            <person name="Kalinowski J."/>
            <person name="Ruckert C."/>
        </authorList>
    </citation>
    <scope>NUCLEOTIDE SEQUENCE</scope>
    <source>
        <strain evidence="3">CGMCC 1.12754</strain>
    </source>
</reference>
<accession>A0A917HNV5</accession>